<dbReference type="Pfam" id="PF02518">
    <property type="entry name" value="HATPase_c"/>
    <property type="match status" value="1"/>
</dbReference>
<keyword evidence="4" id="KW-0175">Coiled coil</keyword>
<proteinExistence type="predicted"/>
<dbReference type="Gene3D" id="1.10.287.130">
    <property type="match status" value="1"/>
</dbReference>
<dbReference type="PANTHER" id="PTHR43547:SF2">
    <property type="entry name" value="HYBRID SIGNAL TRANSDUCTION HISTIDINE KINASE C"/>
    <property type="match status" value="1"/>
</dbReference>
<dbReference type="GO" id="GO:0000155">
    <property type="term" value="F:phosphorelay sensor kinase activity"/>
    <property type="evidence" value="ECO:0007669"/>
    <property type="project" value="InterPro"/>
</dbReference>
<keyword evidence="6" id="KW-0418">Kinase</keyword>
<protein>
    <recommendedName>
        <fullName evidence="2">histidine kinase</fullName>
        <ecNumber evidence="2">2.7.13.3</ecNumber>
    </recommendedName>
</protein>
<dbReference type="InterPro" id="IPR004358">
    <property type="entry name" value="Sig_transdc_His_kin-like_C"/>
</dbReference>
<evidence type="ECO:0000256" key="4">
    <source>
        <dbReference type="SAM" id="Coils"/>
    </source>
</evidence>
<name>A0A931J7D8_9BURK</name>
<sequence>MERHSLANYLPDWREGRVAGFVVVVTEVTQLRKTQAALAREKQLRLELEQRTDTLNQLLRERDELIDLLAHEVRQPLHSAWSAFQGAEAAIRGNRMDSANDALVQARSMLGSVTATIDNTLAAARLLAGRGTLTLADTDLDMLVALTLGDLPPSARRRITVRSLTAVRSALVDSGLMRLALRNLLRNAIEYSPHDSPIQIELSEQEEPPELHVDVVDTGPGVPRELVSRLFERGVTGRQGEQAAGHGLGLYVVRRVMELHGGRAELLTPGTPPTRFRLRLNLALDP</sequence>
<dbReference type="SUPFAM" id="SSF47384">
    <property type="entry name" value="Homodimeric domain of signal transducing histidine kinase"/>
    <property type="match status" value="1"/>
</dbReference>
<dbReference type="InterPro" id="IPR005467">
    <property type="entry name" value="His_kinase_dom"/>
</dbReference>
<dbReference type="SMART" id="SM00387">
    <property type="entry name" value="HATPase_c"/>
    <property type="match status" value="1"/>
</dbReference>
<dbReference type="InterPro" id="IPR036097">
    <property type="entry name" value="HisK_dim/P_sf"/>
</dbReference>
<dbReference type="InterPro" id="IPR036890">
    <property type="entry name" value="HATPase_C_sf"/>
</dbReference>
<dbReference type="RefSeq" id="WP_198113572.1">
    <property type="nucleotide sequence ID" value="NZ_JAEDAK010000027.1"/>
</dbReference>
<comment type="caution">
    <text evidence="6">The sequence shown here is derived from an EMBL/GenBank/DDBJ whole genome shotgun (WGS) entry which is preliminary data.</text>
</comment>
<dbReference type="Proteomes" id="UP000613266">
    <property type="component" value="Unassembled WGS sequence"/>
</dbReference>
<dbReference type="PANTHER" id="PTHR43547">
    <property type="entry name" value="TWO-COMPONENT HISTIDINE KINASE"/>
    <property type="match status" value="1"/>
</dbReference>
<feature type="coiled-coil region" evidence="4">
    <location>
        <begin position="31"/>
        <end position="75"/>
    </location>
</feature>
<dbReference type="PROSITE" id="PS50109">
    <property type="entry name" value="HIS_KIN"/>
    <property type="match status" value="1"/>
</dbReference>
<dbReference type="Gene3D" id="3.30.565.10">
    <property type="entry name" value="Histidine kinase-like ATPase, C-terminal domain"/>
    <property type="match status" value="1"/>
</dbReference>
<evidence type="ECO:0000313" key="7">
    <source>
        <dbReference type="Proteomes" id="UP000613266"/>
    </source>
</evidence>
<dbReference type="InterPro" id="IPR003594">
    <property type="entry name" value="HATPase_dom"/>
</dbReference>
<evidence type="ECO:0000259" key="5">
    <source>
        <dbReference type="PROSITE" id="PS50109"/>
    </source>
</evidence>
<feature type="domain" description="Histidine kinase" evidence="5">
    <location>
        <begin position="68"/>
        <end position="284"/>
    </location>
</feature>
<dbReference type="EMBL" id="JAEDAK010000027">
    <property type="protein sequence ID" value="MBH9579625.1"/>
    <property type="molecule type" value="Genomic_DNA"/>
</dbReference>
<evidence type="ECO:0000313" key="6">
    <source>
        <dbReference type="EMBL" id="MBH9579625.1"/>
    </source>
</evidence>
<dbReference type="PRINTS" id="PR00344">
    <property type="entry name" value="BCTRLSENSOR"/>
</dbReference>
<evidence type="ECO:0000256" key="3">
    <source>
        <dbReference type="ARBA" id="ARBA00022553"/>
    </source>
</evidence>
<keyword evidence="3" id="KW-0597">Phosphoprotein</keyword>
<reference evidence="6" key="1">
    <citation type="submission" date="2020-12" db="EMBL/GenBank/DDBJ databases">
        <title>The genome sequence of Inhella sp. 1Y17.</title>
        <authorList>
            <person name="Liu Y."/>
        </authorList>
    </citation>
    <scope>NUCLEOTIDE SEQUENCE</scope>
    <source>
        <strain evidence="6">1Y17</strain>
    </source>
</reference>
<keyword evidence="7" id="KW-1185">Reference proteome</keyword>
<gene>
    <name evidence="6" type="ORF">I7X39_22245</name>
</gene>
<dbReference type="AlphaFoldDB" id="A0A931J7D8"/>
<accession>A0A931J7D8</accession>
<dbReference type="EC" id="2.7.13.3" evidence="2"/>
<keyword evidence="6" id="KW-0808">Transferase</keyword>
<dbReference type="SUPFAM" id="SSF55874">
    <property type="entry name" value="ATPase domain of HSP90 chaperone/DNA topoisomerase II/histidine kinase"/>
    <property type="match status" value="1"/>
</dbReference>
<evidence type="ECO:0000256" key="1">
    <source>
        <dbReference type="ARBA" id="ARBA00000085"/>
    </source>
</evidence>
<organism evidence="6 7">
    <name type="scientific">Inhella proteolytica</name>
    <dbReference type="NCBI Taxonomy" id="2795029"/>
    <lineage>
        <taxon>Bacteria</taxon>
        <taxon>Pseudomonadati</taxon>
        <taxon>Pseudomonadota</taxon>
        <taxon>Betaproteobacteria</taxon>
        <taxon>Burkholderiales</taxon>
        <taxon>Sphaerotilaceae</taxon>
        <taxon>Inhella</taxon>
    </lineage>
</organism>
<evidence type="ECO:0000256" key="2">
    <source>
        <dbReference type="ARBA" id="ARBA00012438"/>
    </source>
</evidence>
<comment type="catalytic activity">
    <reaction evidence="1">
        <text>ATP + protein L-histidine = ADP + protein N-phospho-L-histidine.</text>
        <dbReference type="EC" id="2.7.13.3"/>
    </reaction>
</comment>
<dbReference type="CDD" id="cd00075">
    <property type="entry name" value="HATPase"/>
    <property type="match status" value="1"/>
</dbReference>